<evidence type="ECO:0000259" key="4">
    <source>
        <dbReference type="PROSITE" id="PS50043"/>
    </source>
</evidence>
<dbReference type="GO" id="GO:0003677">
    <property type="term" value="F:DNA binding"/>
    <property type="evidence" value="ECO:0007669"/>
    <property type="project" value="UniProtKB-KW"/>
</dbReference>
<dbReference type="GO" id="GO:0006355">
    <property type="term" value="P:regulation of DNA-templated transcription"/>
    <property type="evidence" value="ECO:0007669"/>
    <property type="project" value="InterPro"/>
</dbReference>
<dbReference type="SMART" id="SM00421">
    <property type="entry name" value="HTH_LUXR"/>
    <property type="match status" value="1"/>
</dbReference>
<name>A0A2P8VN88_9ENTR</name>
<sequence>MYKILVIDRCHFSRNGLKEWLNHPDYFTASFSVTGIDNLLHAREHILQWQPNMVIADFYSFMGELHHIQQLSSIFAACGNTTRLILLQSGHAAVLDDYCAMQNSWRSAEKSLSLQGLRTLIQEALVSRPPFGEPKPVTPLLTLREERVLSLWSEGTSNEVIAAAMRITVKTVYTYKRNIRMKLGADNRFSLFLALPETMAAG</sequence>
<evidence type="ECO:0000256" key="2">
    <source>
        <dbReference type="ARBA" id="ARBA00023125"/>
    </source>
</evidence>
<comment type="caution">
    <text evidence="5">The sequence shown here is derived from an EMBL/GenBank/DDBJ whole genome shotgun (WGS) entry which is preliminary data.</text>
</comment>
<dbReference type="SUPFAM" id="SSF46894">
    <property type="entry name" value="C-terminal effector domain of the bipartite response regulators"/>
    <property type="match status" value="1"/>
</dbReference>
<keyword evidence="3" id="KW-0804">Transcription</keyword>
<proteinExistence type="predicted"/>
<dbReference type="InterPro" id="IPR000792">
    <property type="entry name" value="Tscrpt_reg_LuxR_C"/>
</dbReference>
<dbReference type="PANTHER" id="PTHR44688">
    <property type="entry name" value="DNA-BINDING TRANSCRIPTIONAL ACTIVATOR DEVR_DOSR"/>
    <property type="match status" value="1"/>
</dbReference>
<protein>
    <submittedName>
        <fullName evidence="5">Helix-turn-helix transcriptional regulator</fullName>
    </submittedName>
</protein>
<dbReference type="PRINTS" id="PR00038">
    <property type="entry name" value="HTHLUXR"/>
</dbReference>
<evidence type="ECO:0000313" key="6">
    <source>
        <dbReference type="Proteomes" id="UP000240212"/>
    </source>
</evidence>
<evidence type="ECO:0000313" key="5">
    <source>
        <dbReference type="EMBL" id="PSN09005.1"/>
    </source>
</evidence>
<evidence type="ECO:0000256" key="1">
    <source>
        <dbReference type="ARBA" id="ARBA00023015"/>
    </source>
</evidence>
<dbReference type="PROSITE" id="PS50043">
    <property type="entry name" value="HTH_LUXR_2"/>
    <property type="match status" value="1"/>
</dbReference>
<gene>
    <name evidence="5" type="ORF">C7G83_06595</name>
</gene>
<dbReference type="SUPFAM" id="SSF52172">
    <property type="entry name" value="CheY-like"/>
    <property type="match status" value="1"/>
</dbReference>
<keyword evidence="2" id="KW-0238">DNA-binding</keyword>
<dbReference type="STRING" id="1388748.GCA_000463155_03461"/>
<keyword evidence="1" id="KW-0805">Transcription regulation</keyword>
<dbReference type="InterPro" id="IPR036388">
    <property type="entry name" value="WH-like_DNA-bd_sf"/>
</dbReference>
<accession>A0A2P8VN88</accession>
<dbReference type="EMBL" id="PYEP01000002">
    <property type="protein sequence ID" value="PSN09005.1"/>
    <property type="molecule type" value="Genomic_DNA"/>
</dbReference>
<organism evidence="5 6">
    <name type="scientific">Siccibacter turicensis</name>
    <dbReference type="NCBI Taxonomy" id="357233"/>
    <lineage>
        <taxon>Bacteria</taxon>
        <taxon>Pseudomonadati</taxon>
        <taxon>Pseudomonadota</taxon>
        <taxon>Gammaproteobacteria</taxon>
        <taxon>Enterobacterales</taxon>
        <taxon>Enterobacteriaceae</taxon>
        <taxon>Siccibacter</taxon>
    </lineage>
</organism>
<dbReference type="PANTHER" id="PTHR44688:SF16">
    <property type="entry name" value="DNA-BINDING TRANSCRIPTIONAL ACTIVATOR DEVR_DOSR"/>
    <property type="match status" value="1"/>
</dbReference>
<dbReference type="Pfam" id="PF00196">
    <property type="entry name" value="GerE"/>
    <property type="match status" value="1"/>
</dbReference>
<dbReference type="InterPro" id="IPR011006">
    <property type="entry name" value="CheY-like_superfamily"/>
</dbReference>
<dbReference type="Gene3D" id="1.10.10.10">
    <property type="entry name" value="Winged helix-like DNA-binding domain superfamily/Winged helix DNA-binding domain"/>
    <property type="match status" value="1"/>
</dbReference>
<dbReference type="Proteomes" id="UP000240212">
    <property type="component" value="Unassembled WGS sequence"/>
</dbReference>
<dbReference type="InterPro" id="IPR016032">
    <property type="entry name" value="Sig_transdc_resp-reg_C-effctor"/>
</dbReference>
<dbReference type="OrthoDB" id="6623657at2"/>
<dbReference type="RefSeq" id="WP_106876647.1">
    <property type="nucleotide sequence ID" value="NZ_JBOIPK010000008.1"/>
</dbReference>
<dbReference type="AlphaFoldDB" id="A0A2P8VN88"/>
<dbReference type="CDD" id="cd06170">
    <property type="entry name" value="LuxR_C_like"/>
    <property type="match status" value="1"/>
</dbReference>
<keyword evidence="6" id="KW-1185">Reference proteome</keyword>
<dbReference type="PROSITE" id="PS00622">
    <property type="entry name" value="HTH_LUXR_1"/>
    <property type="match status" value="1"/>
</dbReference>
<feature type="domain" description="HTH luxR-type" evidence="4">
    <location>
        <begin position="134"/>
        <end position="199"/>
    </location>
</feature>
<evidence type="ECO:0000256" key="3">
    <source>
        <dbReference type="ARBA" id="ARBA00023163"/>
    </source>
</evidence>
<reference evidence="5 6" key="1">
    <citation type="submission" date="2018-03" db="EMBL/GenBank/DDBJ databases">
        <title>Draft genome sequence of the first documented clinical Siccibacter turicensis isolate in Austria.</title>
        <authorList>
            <person name="Lepuschitz S."/>
            <person name="Pekard-Amenitsch S."/>
            <person name="Haunold R."/>
            <person name="Schill S."/>
            <person name="Mach R."/>
            <person name="Allerberger F."/>
            <person name="Ruppitsch W."/>
            <person name="Forsythe S.J."/>
        </authorList>
    </citation>
    <scope>NUCLEOTIDE SEQUENCE [LARGE SCALE GENOMIC DNA]</scope>
    <source>
        <strain evidence="5 6">6100069499-17</strain>
    </source>
</reference>